<protein>
    <submittedName>
        <fullName evidence="3">MED15 polymerase</fullName>
    </submittedName>
</protein>
<accession>A0A836JIE6</accession>
<feature type="compositionally biased region" description="Low complexity" evidence="1">
    <location>
        <begin position="27"/>
        <end position="51"/>
    </location>
</feature>
<feature type="non-terminal residue" evidence="3">
    <location>
        <position position="250"/>
    </location>
</feature>
<dbReference type="EMBL" id="JAANHZ010000170">
    <property type="protein sequence ID" value="KAG5314633.1"/>
    <property type="molecule type" value="Genomic_DNA"/>
</dbReference>
<feature type="region of interest" description="Disordered" evidence="1">
    <location>
        <begin position="1"/>
        <end position="98"/>
    </location>
</feature>
<organism evidence="3 4">
    <name type="scientific">Acromyrmex insinuator</name>
    <dbReference type="NCBI Taxonomy" id="230686"/>
    <lineage>
        <taxon>Eukaryota</taxon>
        <taxon>Metazoa</taxon>
        <taxon>Ecdysozoa</taxon>
        <taxon>Arthropoda</taxon>
        <taxon>Hexapoda</taxon>
        <taxon>Insecta</taxon>
        <taxon>Pterygota</taxon>
        <taxon>Neoptera</taxon>
        <taxon>Endopterygota</taxon>
        <taxon>Hymenoptera</taxon>
        <taxon>Apocrita</taxon>
        <taxon>Aculeata</taxon>
        <taxon>Formicoidea</taxon>
        <taxon>Formicidae</taxon>
        <taxon>Myrmicinae</taxon>
        <taxon>Acromyrmex</taxon>
    </lineage>
</organism>
<evidence type="ECO:0000256" key="1">
    <source>
        <dbReference type="SAM" id="MobiDB-lite"/>
    </source>
</evidence>
<dbReference type="Proteomes" id="UP000667349">
    <property type="component" value="Unassembled WGS sequence"/>
</dbReference>
<evidence type="ECO:0000259" key="2">
    <source>
        <dbReference type="Pfam" id="PF21538"/>
    </source>
</evidence>
<gene>
    <name evidence="3" type="primary">Med15_0</name>
    <name evidence="3" type="ORF">G6Z75_0002681</name>
</gene>
<evidence type="ECO:0000313" key="3">
    <source>
        <dbReference type="EMBL" id="KAG5314633.1"/>
    </source>
</evidence>
<reference evidence="3" key="1">
    <citation type="submission" date="2020-02" db="EMBL/GenBank/DDBJ databases">
        <title>Relaxed selection underlies rapid genomic changes in the transitions from sociality to social parasitism in ants.</title>
        <authorList>
            <person name="Bi X."/>
        </authorList>
    </citation>
    <scope>NUCLEOTIDE SEQUENCE</scope>
    <source>
        <strain evidence="3">BGI-DK2013a</strain>
        <tissue evidence="3">Whole body</tissue>
    </source>
</reference>
<dbReference type="AlphaFoldDB" id="A0A836JIE6"/>
<keyword evidence="4" id="KW-1185">Reference proteome</keyword>
<dbReference type="Pfam" id="PF21538">
    <property type="entry name" value="Med15_M"/>
    <property type="match status" value="1"/>
</dbReference>
<dbReference type="InterPro" id="IPR048385">
    <property type="entry name" value="Med15_central"/>
</dbReference>
<dbReference type="PANTHER" id="PTHR31804:SF3">
    <property type="entry name" value="MEDIATOR OF RNA POLYMERASE II TRANSCRIPTION SUBUNIT 15"/>
    <property type="match status" value="1"/>
</dbReference>
<feature type="domain" description="ARC105/Med15 mediator subunit central" evidence="2">
    <location>
        <begin position="94"/>
        <end position="209"/>
    </location>
</feature>
<feature type="compositionally biased region" description="Polar residues" evidence="1">
    <location>
        <begin position="59"/>
        <end position="80"/>
    </location>
</feature>
<dbReference type="PANTHER" id="PTHR31804">
    <property type="entry name" value="MEDIATOR OF RNA POLYMERASE II TRANSCRIPTION SUBUNIT 15"/>
    <property type="match status" value="1"/>
</dbReference>
<evidence type="ECO:0000313" key="4">
    <source>
        <dbReference type="Proteomes" id="UP000667349"/>
    </source>
</evidence>
<proteinExistence type="predicted"/>
<sequence length="250" mass="27380">PSEIMNTGFPGPRNQFLRQSPSPSAPSPAGLGAPSSNQMVASPALVPSSSPQHAIMTGPTRSVNSIGMAPSPSNSLNTPRGSGVGVTPSPQQKDQAYRDKVRQMSKYIEPLRIMIAKMKDTRYIKINKMKKLLEILSNPNKRMPLDTLLKCEVVLAKLDFKREDGSVGPPVTTLKKHQIFSPLLGAVSAHFQNPVINHTSLQRIFGPEIKNLPPPLKKQKIEESSSEIPDVLQGEIARLDQRFKVCNISF</sequence>
<feature type="non-terminal residue" evidence="3">
    <location>
        <position position="1"/>
    </location>
</feature>
<name>A0A836JIE6_9HYME</name>
<comment type="caution">
    <text evidence="3">The sequence shown here is derived from an EMBL/GenBank/DDBJ whole genome shotgun (WGS) entry which is preliminary data.</text>
</comment>